<reference evidence="7" key="1">
    <citation type="journal article" date="2021" name="Nat. Microbiol.">
        <title>Cocultivation of an ultrasmall environmental parasitic bacterium with lytic ability against bacteria associated with wastewater foams.</title>
        <authorList>
            <person name="Batinovic S."/>
            <person name="Rose J.J.A."/>
            <person name="Ratcliffe J."/>
            <person name="Seviour R.J."/>
            <person name="Petrovski S."/>
        </authorList>
    </citation>
    <scope>NUCLEOTIDE SEQUENCE</scope>
    <source>
        <strain evidence="7">JR1</strain>
    </source>
</reference>
<feature type="transmembrane region" description="Helical" evidence="5">
    <location>
        <begin position="205"/>
        <end position="224"/>
    </location>
</feature>
<dbReference type="NCBIfam" id="TIGR00945">
    <property type="entry name" value="tatC"/>
    <property type="match status" value="1"/>
</dbReference>
<dbReference type="GO" id="GO:0043953">
    <property type="term" value="P:protein transport by the Tat complex"/>
    <property type="evidence" value="ECO:0007669"/>
    <property type="project" value="UniProtKB-UniRule"/>
</dbReference>
<comment type="similarity">
    <text evidence="5">Belongs to the TatC family.</text>
</comment>
<dbReference type="GO" id="GO:0033281">
    <property type="term" value="C:TAT protein transport complex"/>
    <property type="evidence" value="ECO:0007669"/>
    <property type="project" value="UniProtKB-UniRule"/>
</dbReference>
<feature type="transmembrane region" description="Helical" evidence="5">
    <location>
        <begin position="171"/>
        <end position="193"/>
    </location>
</feature>
<evidence type="ECO:0000313" key="8">
    <source>
        <dbReference type="Proteomes" id="UP001059824"/>
    </source>
</evidence>
<dbReference type="PANTHER" id="PTHR30371">
    <property type="entry name" value="SEC-INDEPENDENT PROTEIN TRANSLOCASE PROTEIN TATC"/>
    <property type="match status" value="1"/>
</dbReference>
<comment type="subunit">
    <text evidence="5">Forms a complex with TatA.</text>
</comment>
<name>A0A857MKW0_9BACT</name>
<comment type="function">
    <text evidence="5">Part of the twin-arginine translocation (Tat) system that transports large folded proteins containing a characteristic twin-arginine motif in their signal peptide across membranes.</text>
</comment>
<feature type="compositionally biased region" description="Low complexity" evidence="6">
    <location>
        <begin position="296"/>
        <end position="316"/>
    </location>
</feature>
<comment type="subcellular location">
    <subcellularLocation>
        <location evidence="5">Cell membrane</location>
        <topology evidence="5">Multi-pass membrane protein</topology>
    </subcellularLocation>
    <subcellularLocation>
        <location evidence="1">Membrane</location>
        <topology evidence="1">Multi-pass membrane protein</topology>
    </subcellularLocation>
</comment>
<dbReference type="GO" id="GO:0065002">
    <property type="term" value="P:intracellular protein transmembrane transport"/>
    <property type="evidence" value="ECO:0007669"/>
    <property type="project" value="TreeGrafter"/>
</dbReference>
<keyword evidence="2 5" id="KW-0812">Transmembrane</keyword>
<dbReference type="Pfam" id="PF00902">
    <property type="entry name" value="TatC"/>
    <property type="match status" value="1"/>
</dbReference>
<sequence>MMTQRRRKKTPKQNQTTLKSQSSSAEDQQTFLEHLYELRSRLFWITASLIVTSAIGFQYKDTLVSFVMAPLHGEKLVYLTPGGGFSFIFTVCLYFGAFVTIPVVVYHIYRFLQPVLGRTSRRLVAAILLLSALLALSGAAFGYYIAVPAAIQFLTTFAGDAVTPNLTAESYLGFIVAYMLGLAALFQLPLLLYMFDHVRPFPPGTLLSSQRFVIVGAVIAAALITPTPDIVNQMIVALPIILIYQLGAIAVYVRRTAGRRRAARAVTQPEETAEDPVALLEPEHTLPVEAAERAQEQIQEVSPPAVQADAPAKAPALQSSTQAALSLPRPVTRAGDIARPTAMRRSLDGFTRRPTTIPARQVAQESQRRPSRSIDGLSLV</sequence>
<keyword evidence="5" id="KW-0813">Transport</keyword>
<feature type="transmembrane region" description="Helical" evidence="5">
    <location>
        <begin position="42"/>
        <end position="59"/>
    </location>
</feature>
<evidence type="ECO:0000256" key="4">
    <source>
        <dbReference type="ARBA" id="ARBA00023136"/>
    </source>
</evidence>
<keyword evidence="8" id="KW-1185">Reference proteome</keyword>
<dbReference type="RefSeq" id="WP_313900707.1">
    <property type="nucleotide sequence ID" value="NZ_CP045921.1"/>
</dbReference>
<feature type="transmembrane region" description="Helical" evidence="5">
    <location>
        <begin position="85"/>
        <end position="112"/>
    </location>
</feature>
<feature type="compositionally biased region" description="Basic residues" evidence="6">
    <location>
        <begin position="1"/>
        <end position="11"/>
    </location>
</feature>
<dbReference type="PANTHER" id="PTHR30371:SF0">
    <property type="entry name" value="SEC-INDEPENDENT PROTEIN TRANSLOCASE PROTEIN TATC, CHLOROPLASTIC-RELATED"/>
    <property type="match status" value="1"/>
</dbReference>
<evidence type="ECO:0000256" key="1">
    <source>
        <dbReference type="ARBA" id="ARBA00004141"/>
    </source>
</evidence>
<dbReference type="KEGG" id="mama:GII36_05125"/>
<keyword evidence="5" id="KW-0811">Translocation</keyword>
<feature type="compositionally biased region" description="Polar residues" evidence="6">
    <location>
        <begin position="12"/>
        <end position="25"/>
    </location>
</feature>
<accession>A0A857MKW0</accession>
<feature type="transmembrane region" description="Helical" evidence="5">
    <location>
        <begin position="230"/>
        <end position="253"/>
    </location>
</feature>
<evidence type="ECO:0000256" key="6">
    <source>
        <dbReference type="SAM" id="MobiDB-lite"/>
    </source>
</evidence>
<dbReference type="Proteomes" id="UP001059824">
    <property type="component" value="Chromosome"/>
</dbReference>
<dbReference type="GO" id="GO:0009977">
    <property type="term" value="F:proton motive force dependent protein transmembrane transporter activity"/>
    <property type="evidence" value="ECO:0007669"/>
    <property type="project" value="TreeGrafter"/>
</dbReference>
<proteinExistence type="inferred from homology"/>
<evidence type="ECO:0000256" key="2">
    <source>
        <dbReference type="ARBA" id="ARBA00022692"/>
    </source>
</evidence>
<keyword evidence="3 5" id="KW-1133">Transmembrane helix</keyword>
<organism evidence="7 8">
    <name type="scientific">Candidatus Mycosynbacter amalyticus</name>
    <dbReference type="NCBI Taxonomy" id="2665156"/>
    <lineage>
        <taxon>Bacteria</taxon>
        <taxon>Candidatus Saccharimonadota</taxon>
        <taxon>Candidatus Saccharimonadota incertae sedis</taxon>
        <taxon>Candidatus Mycosynbacter</taxon>
    </lineage>
</organism>
<dbReference type="HAMAP" id="MF_00902">
    <property type="entry name" value="TatC"/>
    <property type="match status" value="1"/>
</dbReference>
<dbReference type="InterPro" id="IPR002033">
    <property type="entry name" value="TatC"/>
</dbReference>
<feature type="region of interest" description="Disordered" evidence="6">
    <location>
        <begin position="1"/>
        <end position="25"/>
    </location>
</feature>
<evidence type="ECO:0000256" key="3">
    <source>
        <dbReference type="ARBA" id="ARBA00022989"/>
    </source>
</evidence>
<evidence type="ECO:0000256" key="5">
    <source>
        <dbReference type="HAMAP-Rule" id="MF_00902"/>
    </source>
</evidence>
<keyword evidence="4 5" id="KW-0472">Membrane</keyword>
<evidence type="ECO:0000313" key="7">
    <source>
        <dbReference type="EMBL" id="QHN43203.1"/>
    </source>
</evidence>
<keyword evidence="5" id="KW-0653">Protein transport</keyword>
<dbReference type="AlphaFoldDB" id="A0A857MKW0"/>
<feature type="transmembrane region" description="Helical" evidence="5">
    <location>
        <begin position="124"/>
        <end position="151"/>
    </location>
</feature>
<keyword evidence="5" id="KW-1003">Cell membrane</keyword>
<feature type="region of interest" description="Disordered" evidence="6">
    <location>
        <begin position="296"/>
        <end position="380"/>
    </location>
</feature>
<gene>
    <name evidence="5 7" type="primary">tatC</name>
    <name evidence="7" type="ORF">GII36_05125</name>
</gene>
<dbReference type="PRINTS" id="PR01840">
    <property type="entry name" value="TATCFAMILY"/>
</dbReference>
<protein>
    <recommendedName>
        <fullName evidence="5">Sec-independent protein translocase protein TatC</fullName>
    </recommendedName>
</protein>
<dbReference type="EMBL" id="CP045921">
    <property type="protein sequence ID" value="QHN43203.1"/>
    <property type="molecule type" value="Genomic_DNA"/>
</dbReference>